<proteinExistence type="predicted"/>
<dbReference type="PROSITE" id="PS51192">
    <property type="entry name" value="HELICASE_ATP_BIND_1"/>
    <property type="match status" value="1"/>
</dbReference>
<dbReference type="Pfam" id="PF00271">
    <property type="entry name" value="Helicase_C"/>
    <property type="match status" value="1"/>
</dbReference>
<dbReference type="GO" id="GO:0016887">
    <property type="term" value="F:ATP hydrolysis activity"/>
    <property type="evidence" value="ECO:0000318"/>
    <property type="project" value="GO_Central"/>
</dbReference>
<evidence type="ECO:0000256" key="5">
    <source>
        <dbReference type="ARBA" id="ARBA00022840"/>
    </source>
</evidence>
<feature type="region of interest" description="Disordered" evidence="7">
    <location>
        <begin position="28"/>
        <end position="117"/>
    </location>
</feature>
<dbReference type="SMR" id="A2DAM4"/>
<gene>
    <name evidence="10" type="ORF">TVAG_035500</name>
</gene>
<dbReference type="RefSeq" id="XP_001583513.1">
    <property type="nucleotide sequence ID" value="XM_001583463.1"/>
</dbReference>
<dbReference type="InterPro" id="IPR014001">
    <property type="entry name" value="Helicase_ATP-bd"/>
</dbReference>
<dbReference type="SUPFAM" id="SSF52540">
    <property type="entry name" value="P-loop containing nucleoside triphosphate hydrolases"/>
    <property type="match status" value="2"/>
</dbReference>
<dbReference type="InterPro" id="IPR000953">
    <property type="entry name" value="Chromo/chromo_shadow_dom"/>
</dbReference>
<evidence type="ECO:0000256" key="7">
    <source>
        <dbReference type="SAM" id="MobiDB-lite"/>
    </source>
</evidence>
<accession>A2DAM4</accession>
<feature type="region of interest" description="Disordered" evidence="7">
    <location>
        <begin position="869"/>
        <end position="898"/>
    </location>
</feature>
<dbReference type="eggNOG" id="KOG0384">
    <property type="taxonomic scope" value="Eukaryota"/>
</dbReference>
<dbReference type="GO" id="GO:0003682">
    <property type="term" value="F:chromatin binding"/>
    <property type="evidence" value="ECO:0000318"/>
    <property type="project" value="GO_Central"/>
</dbReference>
<keyword evidence="2" id="KW-0677">Repeat</keyword>
<dbReference type="GO" id="GO:0003677">
    <property type="term" value="F:DNA binding"/>
    <property type="evidence" value="ECO:0000318"/>
    <property type="project" value="GO_Central"/>
</dbReference>
<dbReference type="EMBL" id="DS113183">
    <property type="protein sequence ID" value="EAY22527.1"/>
    <property type="molecule type" value="Genomic_DNA"/>
</dbReference>
<dbReference type="InParanoid" id="A2DAM4"/>
<dbReference type="InterPro" id="IPR000330">
    <property type="entry name" value="SNF2_N"/>
</dbReference>
<dbReference type="SMART" id="SM00487">
    <property type="entry name" value="DEXDc"/>
    <property type="match status" value="1"/>
</dbReference>
<dbReference type="PANTHER" id="PTHR45623">
    <property type="entry name" value="CHROMODOMAIN-HELICASE-DNA-BINDING PROTEIN 3-RELATED-RELATED"/>
    <property type="match status" value="1"/>
</dbReference>
<keyword evidence="3" id="KW-0547">Nucleotide-binding</keyword>
<dbReference type="InterPro" id="IPR023780">
    <property type="entry name" value="Chromo_domain"/>
</dbReference>
<feature type="compositionally biased region" description="Basic and acidic residues" evidence="7">
    <location>
        <begin position="42"/>
        <end position="54"/>
    </location>
</feature>
<dbReference type="InterPro" id="IPR038718">
    <property type="entry name" value="SNF2-like_sf"/>
</dbReference>
<keyword evidence="5" id="KW-0067">ATP-binding</keyword>
<feature type="domain" description="Helicase C-terminal" evidence="9">
    <location>
        <begin position="627"/>
        <end position="791"/>
    </location>
</feature>
<dbReference type="VEuPathDB" id="TrichDB:TVAG_035500"/>
<dbReference type="OrthoDB" id="5857104at2759"/>
<dbReference type="GO" id="GO:0042393">
    <property type="term" value="F:histone binding"/>
    <property type="evidence" value="ECO:0000318"/>
    <property type="project" value="GO_Central"/>
</dbReference>
<name>A2DAM4_TRIV3</name>
<dbReference type="Proteomes" id="UP000001542">
    <property type="component" value="Unassembled WGS sequence"/>
</dbReference>
<dbReference type="Pfam" id="PF00176">
    <property type="entry name" value="SNF2-rel_dom"/>
    <property type="match status" value="1"/>
</dbReference>
<dbReference type="InterPro" id="IPR001650">
    <property type="entry name" value="Helicase_C-like"/>
</dbReference>
<dbReference type="Gene3D" id="3.40.50.10810">
    <property type="entry name" value="Tandem AAA-ATPase domain"/>
    <property type="match status" value="1"/>
</dbReference>
<dbReference type="GO" id="GO:0140658">
    <property type="term" value="F:ATP-dependent chromatin remodeler activity"/>
    <property type="evidence" value="ECO:0000318"/>
    <property type="project" value="GO_Central"/>
</dbReference>
<comment type="subcellular location">
    <subcellularLocation>
        <location evidence="1">Nucleus</location>
    </subcellularLocation>
</comment>
<dbReference type="PROSITE" id="PS51194">
    <property type="entry name" value="HELICASE_CTER"/>
    <property type="match status" value="1"/>
</dbReference>
<dbReference type="GO" id="GO:0000785">
    <property type="term" value="C:chromatin"/>
    <property type="evidence" value="ECO:0000318"/>
    <property type="project" value="GO_Central"/>
</dbReference>
<reference evidence="10" key="2">
    <citation type="journal article" date="2007" name="Science">
        <title>Draft genome sequence of the sexually transmitted pathogen Trichomonas vaginalis.</title>
        <authorList>
            <person name="Carlton J.M."/>
            <person name="Hirt R.P."/>
            <person name="Silva J.C."/>
            <person name="Delcher A.L."/>
            <person name="Schatz M."/>
            <person name="Zhao Q."/>
            <person name="Wortman J.R."/>
            <person name="Bidwell S.L."/>
            <person name="Alsmark U.C.M."/>
            <person name="Besteiro S."/>
            <person name="Sicheritz-Ponten T."/>
            <person name="Noel C.J."/>
            <person name="Dacks J.B."/>
            <person name="Foster P.G."/>
            <person name="Simillion C."/>
            <person name="Van de Peer Y."/>
            <person name="Miranda-Saavedra D."/>
            <person name="Barton G.J."/>
            <person name="Westrop G.D."/>
            <person name="Mueller S."/>
            <person name="Dessi D."/>
            <person name="Fiori P.L."/>
            <person name="Ren Q."/>
            <person name="Paulsen I."/>
            <person name="Zhang H."/>
            <person name="Bastida-Corcuera F.D."/>
            <person name="Simoes-Barbosa A."/>
            <person name="Brown M.T."/>
            <person name="Hayes R.D."/>
            <person name="Mukherjee M."/>
            <person name="Okumura C.Y."/>
            <person name="Schneider R."/>
            <person name="Smith A.J."/>
            <person name="Vanacova S."/>
            <person name="Villalvazo M."/>
            <person name="Haas B.J."/>
            <person name="Pertea M."/>
            <person name="Feldblyum T.V."/>
            <person name="Utterback T.R."/>
            <person name="Shu C.L."/>
            <person name="Osoegawa K."/>
            <person name="de Jong P.J."/>
            <person name="Hrdy I."/>
            <person name="Horvathova L."/>
            <person name="Zubacova Z."/>
            <person name="Dolezal P."/>
            <person name="Malik S.B."/>
            <person name="Logsdon J.M. Jr."/>
            <person name="Henze K."/>
            <person name="Gupta A."/>
            <person name="Wang C.C."/>
            <person name="Dunne R.L."/>
            <person name="Upcroft J.A."/>
            <person name="Upcroft P."/>
            <person name="White O."/>
            <person name="Salzberg S.L."/>
            <person name="Tang P."/>
            <person name="Chiu C.-H."/>
            <person name="Lee Y.-S."/>
            <person name="Embley T.M."/>
            <person name="Coombs G.H."/>
            <person name="Mottram J.C."/>
            <person name="Tachezy J."/>
            <person name="Fraser-Liggett C.M."/>
            <person name="Johnson P.J."/>
        </authorList>
    </citation>
    <scope>NUCLEOTIDE SEQUENCE [LARGE SCALE GENOMIC DNA]</scope>
    <source>
        <strain evidence="10">G3</strain>
    </source>
</reference>
<feature type="compositionally biased region" description="Basic residues" evidence="7">
    <location>
        <begin position="74"/>
        <end position="83"/>
    </location>
</feature>
<dbReference type="VEuPathDB" id="TrichDB:TVAGG3_0811740"/>
<dbReference type="CDD" id="cd18793">
    <property type="entry name" value="SF2_C_SNF"/>
    <property type="match status" value="1"/>
</dbReference>
<dbReference type="PANTHER" id="PTHR45623:SF11">
    <property type="entry name" value="KISMET, ISOFORM C"/>
    <property type="match status" value="1"/>
</dbReference>
<dbReference type="InterPro" id="IPR016197">
    <property type="entry name" value="Chromo-like_dom_sf"/>
</dbReference>
<dbReference type="InterPro" id="IPR049730">
    <property type="entry name" value="SNF2/RAD54-like_C"/>
</dbReference>
<evidence type="ECO:0000259" key="9">
    <source>
        <dbReference type="PROSITE" id="PS51194"/>
    </source>
</evidence>
<dbReference type="KEGG" id="tva:5468082"/>
<keyword evidence="6" id="KW-0539">Nucleus</keyword>
<evidence type="ECO:0000313" key="10">
    <source>
        <dbReference type="EMBL" id="EAY22527.1"/>
    </source>
</evidence>
<dbReference type="InterPro" id="IPR027417">
    <property type="entry name" value="P-loop_NTPase"/>
</dbReference>
<keyword evidence="4" id="KW-0378">Hydrolase</keyword>
<dbReference type="Gene3D" id="3.40.50.300">
    <property type="entry name" value="P-loop containing nucleotide triphosphate hydrolases"/>
    <property type="match status" value="1"/>
</dbReference>
<dbReference type="Gene3D" id="2.40.50.40">
    <property type="match status" value="1"/>
</dbReference>
<sequence length="1468" mass="168756">MSSSSDSGDNSDGEFIPEALLAQQNAELQKAMAQNDSDAENEASHSDSDGEFLMRARSSKKRALTKIKEQSARNKTRKAKAKKKYDEDSDDDDDFGFNPKNPPVSFITSNRERKQRQDTEFVKDISIEQIAETEEVSEDEVKMMLEARKLPQIEFITGFRLNEAGVREYFVKFMREPIAHGKYLVEDDLINHPSGKSHLTSFLERESQFGLQESKSMPMLQIPGDVDQSVQKEIDRIIGYDEETKLYLVKWKKEPYEYASWEANITDQDEINKFKKRNSANRTSLSALNKLSKPYGDGPGCIPLPKYKNGNQLRDYQIDALNWLRASYQTGQNAILADEMGLGKTVMCISLLLDICQNCGVDGPFLIVAPLGTLPNWIREFESWSNIDTILFHGSQQDRDLIAEYELFYKPPRQNIPKFQVLLTNIETVLKSQEVIQKIQWNLVIIDEAHRLKNLNSKIYSVMFSLQMDHVLLMTGTPIQNNIDEIFALMHFIAPLKFPSLEEFKKEHGSIETAEDVERIQNAIKPYMLRRKKCDVESTIGLKEETIVEVELTRSQKFYYRLLIDRKTKDLTTHKSHALSQDLNNLAMQLRKVCNHPYLFPNVEEEIVKPGEDPNEAMINASGKLVFVDKLLAKLRPKGDKVLIFSQMVHVLDILEEYLHYRNYPYVRLDGSVVGDVRQESIDKFNDPEKDIFVFLLCTRAGGVGLNLTAATNVIIYDSDWNPQNDLQAQARCHRIGQTHDVKVYRLITRGTYESDMFTRASMKLGLDQAILDSGQNAAQEMTPKEIETLIKRGAYYIFNEDDDAGDKFVTEDVDQILENHTRTLSKSVVDQESAFSRTQFIIDKDGEQLDLNDKNFWDRVIPENMRHKEADENAPLPPRRKKEMSYNEGEMEKAQKRPDFSWNTKTRDLLLKAMLAYGWGRWSEILAKTHLKCDAQKVCDGCTVLLSFIAKGLSDPGEFLSEIIQTDEIELTKAQKKVKTSSAFLNQNFHHIMKQDAEENSHRLLQLRCIKEWIEQGSQLINFDTDDMPEGGWNTKLDQKLLTLTYQHGWGNWKAIESDPLWGQTKFENFQLSEVDSRLNFITNALLTKFTDDSDSEETTLMPDFKPAELRSLISLAGELGLPEDSDSEAWLRYQQFFRDSSDYQELVKKFIECARVINYYDQNGPQNGLRRWLNIVISHGDSLAAAINQQSALRIKLNIDWVTRLRNYRTKTLPKLNGQYKTENMKSFVPSFWTPGQDDVILIENVCKWQFSNLYEIPMNTESIKSKLSEEDLAQLDVLAKYYDKHLQHKRIKGDFGFFTDELYIIDRIEEFIELNSGWQVPKVIDVPQGMIGVFDLPFTAGNVTIESTGEGDFFMVNDYIARVGMSTSVRYGKSRFTCEITSPTEFVVTRSEKHKFTAATPEEAWRQADAEFDSNALELFGITCNQVMALFDKECNPQMRIEKGFTNYTSPQVVTFTSQAISKRK</sequence>
<dbReference type="Gene3D" id="1.10.10.60">
    <property type="entry name" value="Homeodomain-like"/>
    <property type="match status" value="1"/>
</dbReference>
<reference evidence="10" key="1">
    <citation type="submission" date="2006-10" db="EMBL/GenBank/DDBJ databases">
        <authorList>
            <person name="Amadeo P."/>
            <person name="Zhao Q."/>
            <person name="Wortman J."/>
            <person name="Fraser-Liggett C."/>
            <person name="Carlton J."/>
        </authorList>
    </citation>
    <scope>NUCLEOTIDE SEQUENCE</scope>
    <source>
        <strain evidence="10">G3</strain>
    </source>
</reference>
<dbReference type="GO" id="GO:0006338">
    <property type="term" value="P:chromatin remodeling"/>
    <property type="evidence" value="ECO:0000318"/>
    <property type="project" value="GO_Central"/>
</dbReference>
<protein>
    <submittedName>
        <fullName evidence="10">Type III restriction enzyme, res subunit family protein</fullName>
    </submittedName>
</protein>
<dbReference type="Pfam" id="PF00385">
    <property type="entry name" value="Chromo"/>
    <property type="match status" value="1"/>
</dbReference>
<evidence type="ECO:0000256" key="1">
    <source>
        <dbReference type="ARBA" id="ARBA00004123"/>
    </source>
</evidence>
<feature type="domain" description="Helicase ATP-binding" evidence="8">
    <location>
        <begin position="325"/>
        <end position="496"/>
    </location>
</feature>
<dbReference type="GO" id="GO:0005634">
    <property type="term" value="C:nucleus"/>
    <property type="evidence" value="ECO:0000318"/>
    <property type="project" value="GO_Central"/>
</dbReference>
<evidence type="ECO:0000256" key="6">
    <source>
        <dbReference type="ARBA" id="ARBA00023242"/>
    </source>
</evidence>
<evidence type="ECO:0000256" key="2">
    <source>
        <dbReference type="ARBA" id="ARBA00022737"/>
    </source>
</evidence>
<dbReference type="STRING" id="5722.A2DAM4"/>
<dbReference type="SUPFAM" id="SSF54160">
    <property type="entry name" value="Chromo domain-like"/>
    <property type="match status" value="1"/>
</dbReference>
<evidence type="ECO:0000313" key="11">
    <source>
        <dbReference type="Proteomes" id="UP000001542"/>
    </source>
</evidence>
<dbReference type="GO" id="GO:0005524">
    <property type="term" value="F:ATP binding"/>
    <property type="evidence" value="ECO:0007669"/>
    <property type="project" value="UniProtKB-KW"/>
</dbReference>
<evidence type="ECO:0000259" key="8">
    <source>
        <dbReference type="PROSITE" id="PS51192"/>
    </source>
</evidence>
<evidence type="ECO:0000256" key="3">
    <source>
        <dbReference type="ARBA" id="ARBA00022741"/>
    </source>
</evidence>
<dbReference type="SMART" id="SM00298">
    <property type="entry name" value="CHROMO"/>
    <property type="match status" value="1"/>
</dbReference>
<keyword evidence="11" id="KW-1185">Reference proteome</keyword>
<organism evidence="10 11">
    <name type="scientific">Trichomonas vaginalis (strain ATCC PRA-98 / G3)</name>
    <dbReference type="NCBI Taxonomy" id="412133"/>
    <lineage>
        <taxon>Eukaryota</taxon>
        <taxon>Metamonada</taxon>
        <taxon>Parabasalia</taxon>
        <taxon>Trichomonadida</taxon>
        <taxon>Trichomonadidae</taxon>
        <taxon>Trichomonas</taxon>
    </lineage>
</organism>
<dbReference type="SMART" id="SM00490">
    <property type="entry name" value="HELICc"/>
    <property type="match status" value="1"/>
</dbReference>
<evidence type="ECO:0000256" key="4">
    <source>
        <dbReference type="ARBA" id="ARBA00022801"/>
    </source>
</evidence>